<proteinExistence type="predicted"/>
<gene>
    <name evidence="3" type="ORF">Ae201684_011195</name>
</gene>
<dbReference type="AlphaFoldDB" id="A0A6G0WVN2"/>
<keyword evidence="1" id="KW-0175">Coiled coil</keyword>
<organism evidence="3 4">
    <name type="scientific">Aphanomyces euteiches</name>
    <dbReference type="NCBI Taxonomy" id="100861"/>
    <lineage>
        <taxon>Eukaryota</taxon>
        <taxon>Sar</taxon>
        <taxon>Stramenopiles</taxon>
        <taxon>Oomycota</taxon>
        <taxon>Saprolegniomycetes</taxon>
        <taxon>Saprolegniales</taxon>
        <taxon>Verrucalvaceae</taxon>
        <taxon>Aphanomyces</taxon>
    </lineage>
</organism>
<evidence type="ECO:0000313" key="3">
    <source>
        <dbReference type="EMBL" id="KAF0731575.1"/>
    </source>
</evidence>
<accession>A0A6G0WVN2</accession>
<dbReference type="EMBL" id="VJMJ01000141">
    <property type="protein sequence ID" value="KAF0731575.1"/>
    <property type="molecule type" value="Genomic_DNA"/>
</dbReference>
<sequence>MEKERESPTTDQPSRWQQLFGRSRPKEEESLLLSNQVEDNEESTWVDVWEREKILATIDPIIGNDDPFDGIQDDLWPVRSNDNNIALTDLTEARKCVRARFNVEERADQIKRSVKEKNAVRYNQPIFAPRRQADPAVDPVKTIAERQARLREQHQKPSRGVITPRPIVRIQNSFQQLKISQPAVDVVRQMNARHERVQQKRSARLQAAQSVAPPPPPVAPITQQTKHLKQDQIVTQQLAREAEHVAEMSAALRKKHNAVALKQEAFATWWSQTEINRTMRIQATRLYTWRLERRVWDAWRMFVRHAHHQRAIAHAEATTARKNRLELVAAVHARKKTLFRAFSSWVVHTVRARAIAKAEAKAAARRAYLLAIRQAPPQPQPPFQQTLVNVATSPTLARDAPTCQRRRAWKEAAARVTEPPQANHAHVGTSPLKAKVKIIRRPADPPLPSALVDMATRQAQRKERWEALQLKYKQAQAERAEMERAMAEAAQAEIERQKQLAREKQRELKREAELQAQEQERRRQLAREQRVLATQHYTRCLVLHRGIQPWKKCVEQTRYSTRQAWMKTGWKWQSCVAEG</sequence>
<feature type="coiled-coil region" evidence="1">
    <location>
        <begin position="465"/>
        <end position="529"/>
    </location>
</feature>
<evidence type="ECO:0008006" key="5">
    <source>
        <dbReference type="Google" id="ProtNLM"/>
    </source>
</evidence>
<evidence type="ECO:0000256" key="1">
    <source>
        <dbReference type="SAM" id="Coils"/>
    </source>
</evidence>
<reference evidence="3 4" key="1">
    <citation type="submission" date="2019-07" db="EMBL/GenBank/DDBJ databases">
        <title>Genomics analysis of Aphanomyces spp. identifies a new class of oomycete effector associated with host adaptation.</title>
        <authorList>
            <person name="Gaulin E."/>
        </authorList>
    </citation>
    <scope>NUCLEOTIDE SEQUENCE [LARGE SCALE GENOMIC DNA]</scope>
    <source>
        <strain evidence="3 4">ATCC 201684</strain>
    </source>
</reference>
<dbReference type="VEuPathDB" id="FungiDB:AeMF1_002655"/>
<comment type="caution">
    <text evidence="3">The sequence shown here is derived from an EMBL/GenBank/DDBJ whole genome shotgun (WGS) entry which is preliminary data.</text>
</comment>
<evidence type="ECO:0000256" key="2">
    <source>
        <dbReference type="SAM" id="MobiDB-lite"/>
    </source>
</evidence>
<feature type="region of interest" description="Disordered" evidence="2">
    <location>
        <begin position="1"/>
        <end position="25"/>
    </location>
</feature>
<dbReference type="Proteomes" id="UP000481153">
    <property type="component" value="Unassembled WGS sequence"/>
</dbReference>
<name>A0A6G0WVN2_9STRA</name>
<protein>
    <recommendedName>
        <fullName evidence="5">Sfi1 spindle body domain-containing protein</fullName>
    </recommendedName>
</protein>
<keyword evidence="4" id="KW-1185">Reference proteome</keyword>
<evidence type="ECO:0000313" key="4">
    <source>
        <dbReference type="Proteomes" id="UP000481153"/>
    </source>
</evidence>